<proteinExistence type="predicted"/>
<dbReference type="PANTHER" id="PTHR46708:SF3">
    <property type="entry name" value="TENASCIN-X"/>
    <property type="match status" value="1"/>
</dbReference>
<name>A0A226MCG5_CALSU</name>
<dbReference type="PROSITE" id="PS50853">
    <property type="entry name" value="FN3"/>
    <property type="match status" value="3"/>
</dbReference>
<dbReference type="PANTHER" id="PTHR46708">
    <property type="entry name" value="TENASCIN"/>
    <property type="match status" value="1"/>
</dbReference>
<evidence type="ECO:0000313" key="3">
    <source>
        <dbReference type="EMBL" id="OXB52983.1"/>
    </source>
</evidence>
<dbReference type="GO" id="GO:0005615">
    <property type="term" value="C:extracellular space"/>
    <property type="evidence" value="ECO:0007669"/>
    <property type="project" value="TreeGrafter"/>
</dbReference>
<dbReference type="SMART" id="SM00060">
    <property type="entry name" value="FN3"/>
    <property type="match status" value="3"/>
</dbReference>
<feature type="domain" description="Fibronectin type-III" evidence="2">
    <location>
        <begin position="4"/>
        <end position="98"/>
    </location>
</feature>
<dbReference type="InterPro" id="IPR003961">
    <property type="entry name" value="FN3_dom"/>
</dbReference>
<dbReference type="GO" id="GO:0030155">
    <property type="term" value="P:regulation of cell adhesion"/>
    <property type="evidence" value="ECO:0007669"/>
    <property type="project" value="TreeGrafter"/>
</dbReference>
<sequence>TEEPPSQPQLGELTVSHVGPDSVQLEWSVPEGAFDSFTVQYKDAQGQPQVLPVDGGSRTVTVPGLSASRRYKFNLYGVWGRKRLGPISTDAVTAAEEVEEEQQPQPRLGELTASHVSPNSVQLEWSIPKGSFDSFTVQYIDVQGQPQVLPVDGDSRTVTVSGLLPSHPYKFNLYGMWGQTRLGPISTDIITAPAPAQEQPRSQPRLGQLTASHISPDSVQLEWSVPEGAFDSFTVQYKDAQGQPQVLPVDGGSRTVTVPGLSASRRYKFNLYGVWGRKRLGPISTDAVTGEGRNWHLVALGLQQMQILTGNFFPLAAGTAAMPPL</sequence>
<organism evidence="3 4">
    <name type="scientific">Callipepla squamata</name>
    <name type="common">Scaled quail</name>
    <dbReference type="NCBI Taxonomy" id="9009"/>
    <lineage>
        <taxon>Eukaryota</taxon>
        <taxon>Metazoa</taxon>
        <taxon>Chordata</taxon>
        <taxon>Craniata</taxon>
        <taxon>Vertebrata</taxon>
        <taxon>Euteleostomi</taxon>
        <taxon>Archelosauria</taxon>
        <taxon>Archosauria</taxon>
        <taxon>Dinosauria</taxon>
        <taxon>Saurischia</taxon>
        <taxon>Theropoda</taxon>
        <taxon>Coelurosauria</taxon>
        <taxon>Aves</taxon>
        <taxon>Neognathae</taxon>
        <taxon>Galloanserae</taxon>
        <taxon>Galliformes</taxon>
        <taxon>Odontophoridae</taxon>
        <taxon>Callipepla</taxon>
    </lineage>
</organism>
<feature type="domain" description="Fibronectin type-III" evidence="2">
    <location>
        <begin position="205"/>
        <end position="294"/>
    </location>
</feature>
<dbReference type="GO" id="GO:0031175">
    <property type="term" value="P:neuron projection development"/>
    <property type="evidence" value="ECO:0007669"/>
    <property type="project" value="TreeGrafter"/>
</dbReference>
<protein>
    <recommendedName>
        <fullName evidence="2">Fibronectin type-III domain-containing protein</fullName>
    </recommendedName>
</protein>
<dbReference type="FunFam" id="2.60.40.10:FF:000024">
    <property type="entry name" value="Tenascin-X"/>
    <property type="match status" value="2"/>
</dbReference>
<dbReference type="InterPro" id="IPR036116">
    <property type="entry name" value="FN3_sf"/>
</dbReference>
<dbReference type="STRING" id="9009.A0A226MCG5"/>
<comment type="caution">
    <text evidence="3">The sequence shown here is derived from an EMBL/GenBank/DDBJ whole genome shotgun (WGS) entry which is preliminary data.</text>
</comment>
<gene>
    <name evidence="3" type="ORF">ASZ78_005918</name>
</gene>
<dbReference type="Proteomes" id="UP000198323">
    <property type="component" value="Unassembled WGS sequence"/>
</dbReference>
<feature type="domain" description="Fibronectin type-III" evidence="2">
    <location>
        <begin position="107"/>
        <end position="196"/>
    </location>
</feature>
<dbReference type="InterPro" id="IPR050991">
    <property type="entry name" value="ECM_Regulatory_Proteins"/>
</dbReference>
<keyword evidence="4" id="KW-1185">Reference proteome</keyword>
<accession>A0A226MCG5</accession>
<evidence type="ECO:0000256" key="1">
    <source>
        <dbReference type="ARBA" id="ARBA00022737"/>
    </source>
</evidence>
<evidence type="ECO:0000313" key="4">
    <source>
        <dbReference type="Proteomes" id="UP000198323"/>
    </source>
</evidence>
<feature type="non-terminal residue" evidence="3">
    <location>
        <position position="1"/>
    </location>
</feature>
<evidence type="ECO:0000259" key="2">
    <source>
        <dbReference type="PROSITE" id="PS50853"/>
    </source>
</evidence>
<dbReference type="EMBL" id="MCFN01001623">
    <property type="protein sequence ID" value="OXB52983.1"/>
    <property type="molecule type" value="Genomic_DNA"/>
</dbReference>
<dbReference type="OrthoDB" id="6130531at2759"/>
<keyword evidence="1" id="KW-0677">Repeat</keyword>
<dbReference type="Gene3D" id="2.60.40.10">
    <property type="entry name" value="Immunoglobulins"/>
    <property type="match status" value="3"/>
</dbReference>
<dbReference type="CDD" id="cd00063">
    <property type="entry name" value="FN3"/>
    <property type="match status" value="3"/>
</dbReference>
<reference evidence="3 4" key="1">
    <citation type="submission" date="2016-07" db="EMBL/GenBank/DDBJ databases">
        <title>Disparate Historic Effective Population Sizes Predicted by Modern Levels of Genome Diversity for the Scaled Quail (Callipepla squamata) and the Northern Bobwhite (Colinus virginianus): Inferences from First and Second Generation Draft Genome Assemblies for Sympatric New World Quail.</title>
        <authorList>
            <person name="Oldeschulte D.L."/>
            <person name="Halley Y.A."/>
            <person name="Bhattarai E.K."/>
            <person name="Brashear W.A."/>
            <person name="Hill J."/>
            <person name="Metz R.P."/>
            <person name="Johnson C.D."/>
            <person name="Rollins D."/>
            <person name="Peterson M.J."/>
            <person name="Bickhart D.M."/>
            <person name="Decker J.E."/>
            <person name="Seabury C.M."/>
        </authorList>
    </citation>
    <scope>NUCLEOTIDE SEQUENCE [LARGE SCALE GENOMIC DNA]</scope>
    <source>
        <strain evidence="3 4">Texas</strain>
        <tissue evidence="3">Leg muscle</tissue>
    </source>
</reference>
<dbReference type="Pfam" id="PF00041">
    <property type="entry name" value="fn3"/>
    <property type="match status" value="3"/>
</dbReference>
<dbReference type="AlphaFoldDB" id="A0A226MCG5"/>
<dbReference type="InterPro" id="IPR013783">
    <property type="entry name" value="Ig-like_fold"/>
</dbReference>
<dbReference type="SUPFAM" id="SSF49265">
    <property type="entry name" value="Fibronectin type III"/>
    <property type="match status" value="3"/>
</dbReference>